<proteinExistence type="predicted"/>
<comment type="caution">
    <text evidence="2">The sequence shown here is derived from an EMBL/GenBank/DDBJ whole genome shotgun (WGS) entry which is preliminary data.</text>
</comment>
<name>X8AHH3_MYCXE</name>
<organism evidence="2">
    <name type="scientific">Mycobacterium xenopi 4042</name>
    <dbReference type="NCBI Taxonomy" id="1299334"/>
    <lineage>
        <taxon>Bacteria</taxon>
        <taxon>Bacillati</taxon>
        <taxon>Actinomycetota</taxon>
        <taxon>Actinomycetes</taxon>
        <taxon>Mycobacteriales</taxon>
        <taxon>Mycobacteriaceae</taxon>
        <taxon>Mycobacterium</taxon>
    </lineage>
</organism>
<reference evidence="2" key="1">
    <citation type="submission" date="2014-01" db="EMBL/GenBank/DDBJ databases">
        <authorList>
            <person name="Brown-Elliot B."/>
            <person name="Wallace R."/>
            <person name="Lenaerts A."/>
            <person name="Ordway D."/>
            <person name="DeGroote M.A."/>
            <person name="Parker T."/>
            <person name="Sizemore C."/>
            <person name="Tallon L.J."/>
            <person name="Sadzewicz L.K."/>
            <person name="Sengamalay N."/>
            <person name="Fraser C.M."/>
            <person name="Hine E."/>
            <person name="Shefchek K.A."/>
            <person name="Das S.P."/>
            <person name="Tettelin H."/>
        </authorList>
    </citation>
    <scope>NUCLEOTIDE SEQUENCE [LARGE SCALE GENOMIC DNA]</scope>
    <source>
        <strain evidence="2">4042</strain>
    </source>
</reference>
<accession>X8AHH3</accession>
<feature type="region of interest" description="Disordered" evidence="1">
    <location>
        <begin position="1"/>
        <end position="54"/>
    </location>
</feature>
<evidence type="ECO:0000313" key="2">
    <source>
        <dbReference type="EMBL" id="EUA30290.1"/>
    </source>
</evidence>
<evidence type="ECO:0000256" key="1">
    <source>
        <dbReference type="SAM" id="MobiDB-lite"/>
    </source>
</evidence>
<protein>
    <submittedName>
        <fullName evidence="2">Uncharacterized protein</fullName>
    </submittedName>
</protein>
<feature type="compositionally biased region" description="Low complexity" evidence="1">
    <location>
        <begin position="45"/>
        <end position="54"/>
    </location>
</feature>
<gene>
    <name evidence="2" type="ORF">I553_4547</name>
</gene>
<dbReference type="EMBL" id="JAOB01000060">
    <property type="protein sequence ID" value="EUA30290.1"/>
    <property type="molecule type" value="Genomic_DNA"/>
</dbReference>
<sequence>MTDDIAAESAPAKPRRYETASAHKSAPISGWPPTGCSPFTAMRTSPPSRSLPPLVFRRAPSFAISPAKKSCS</sequence>
<dbReference type="AlphaFoldDB" id="X8AHH3"/>